<protein>
    <submittedName>
        <fullName evidence="7">NUDIX hydrolase</fullName>
    </submittedName>
</protein>
<evidence type="ECO:0000256" key="5">
    <source>
        <dbReference type="RuleBase" id="RU003476"/>
    </source>
</evidence>
<comment type="caution">
    <text evidence="7">The sequence shown here is derived from an EMBL/GenBank/DDBJ whole genome shotgun (WGS) entry which is preliminary data.</text>
</comment>
<evidence type="ECO:0000313" key="8">
    <source>
        <dbReference type="Proteomes" id="UP001501624"/>
    </source>
</evidence>
<dbReference type="Gene3D" id="3.90.79.10">
    <property type="entry name" value="Nucleoside Triphosphate Pyrophosphohydrolase"/>
    <property type="match status" value="1"/>
</dbReference>
<evidence type="ECO:0000259" key="6">
    <source>
        <dbReference type="PROSITE" id="PS51462"/>
    </source>
</evidence>
<feature type="domain" description="Nudix hydrolase" evidence="6">
    <location>
        <begin position="3"/>
        <end position="148"/>
    </location>
</feature>
<reference evidence="8" key="1">
    <citation type="journal article" date="2019" name="Int. J. Syst. Evol. Microbiol.">
        <title>The Global Catalogue of Microorganisms (GCM) 10K type strain sequencing project: providing services to taxonomists for standard genome sequencing and annotation.</title>
        <authorList>
            <consortium name="The Broad Institute Genomics Platform"/>
            <consortium name="The Broad Institute Genome Sequencing Center for Infectious Disease"/>
            <person name="Wu L."/>
            <person name="Ma J."/>
        </authorList>
    </citation>
    <scope>NUCLEOTIDE SEQUENCE [LARGE SCALE GENOMIC DNA]</scope>
    <source>
        <strain evidence="8">JCM 17017</strain>
    </source>
</reference>
<comment type="cofactor">
    <cofactor evidence="1">
        <name>Mg(2+)</name>
        <dbReference type="ChEBI" id="CHEBI:18420"/>
    </cofactor>
</comment>
<proteinExistence type="inferred from homology"/>
<keyword evidence="3 5" id="KW-0378">Hydrolase</keyword>
<dbReference type="EMBL" id="BAABCM010000001">
    <property type="protein sequence ID" value="GAA3797428.1"/>
    <property type="molecule type" value="Genomic_DNA"/>
</dbReference>
<dbReference type="PANTHER" id="PTHR43046">
    <property type="entry name" value="GDP-MANNOSE MANNOSYL HYDROLASE"/>
    <property type="match status" value="1"/>
</dbReference>
<sequence>MRVRHAVRAVMLDDDDRILLCRMRIAPPGTAVWITPGGGVEDGESLLEALRRELLEETGFVLDGGPLPHVWRREAPAPPELTGHDAVADDFFLVRTTAFTPRGTFDDEALAAENITGFRWWTLDEIAAYRGPDLFAPRDLATPLRALIEAGAPAAPVRVGGSAR</sequence>
<dbReference type="InterPro" id="IPR020476">
    <property type="entry name" value="Nudix_hydrolase"/>
</dbReference>
<dbReference type="RefSeq" id="WP_237334804.1">
    <property type="nucleotide sequence ID" value="NZ_BAABCM010000001.1"/>
</dbReference>
<comment type="similarity">
    <text evidence="2 5">Belongs to the Nudix hydrolase family.</text>
</comment>
<evidence type="ECO:0000256" key="3">
    <source>
        <dbReference type="ARBA" id="ARBA00022801"/>
    </source>
</evidence>
<dbReference type="InterPro" id="IPR015797">
    <property type="entry name" value="NUDIX_hydrolase-like_dom_sf"/>
</dbReference>
<keyword evidence="4" id="KW-0460">Magnesium</keyword>
<evidence type="ECO:0000256" key="4">
    <source>
        <dbReference type="ARBA" id="ARBA00022842"/>
    </source>
</evidence>
<dbReference type="GO" id="GO:0016787">
    <property type="term" value="F:hydrolase activity"/>
    <property type="evidence" value="ECO:0007669"/>
    <property type="project" value="UniProtKB-KW"/>
</dbReference>
<dbReference type="InterPro" id="IPR000086">
    <property type="entry name" value="NUDIX_hydrolase_dom"/>
</dbReference>
<dbReference type="Proteomes" id="UP001501624">
    <property type="component" value="Unassembled WGS sequence"/>
</dbReference>
<evidence type="ECO:0000313" key="7">
    <source>
        <dbReference type="EMBL" id="GAA3797428.1"/>
    </source>
</evidence>
<keyword evidence="8" id="KW-1185">Reference proteome</keyword>
<dbReference type="Pfam" id="PF00293">
    <property type="entry name" value="NUDIX"/>
    <property type="match status" value="1"/>
</dbReference>
<accession>A0ABP7HQX1</accession>
<dbReference type="PANTHER" id="PTHR43046:SF12">
    <property type="entry name" value="GDP-MANNOSE MANNOSYL HYDROLASE"/>
    <property type="match status" value="1"/>
</dbReference>
<evidence type="ECO:0000256" key="1">
    <source>
        <dbReference type="ARBA" id="ARBA00001946"/>
    </source>
</evidence>
<organism evidence="7 8">
    <name type="scientific">Amycolatopsis tucumanensis</name>
    <dbReference type="NCBI Taxonomy" id="401106"/>
    <lineage>
        <taxon>Bacteria</taxon>
        <taxon>Bacillati</taxon>
        <taxon>Actinomycetota</taxon>
        <taxon>Actinomycetes</taxon>
        <taxon>Pseudonocardiales</taxon>
        <taxon>Pseudonocardiaceae</taxon>
        <taxon>Amycolatopsis</taxon>
    </lineage>
</organism>
<dbReference type="PROSITE" id="PS51462">
    <property type="entry name" value="NUDIX"/>
    <property type="match status" value="1"/>
</dbReference>
<dbReference type="PROSITE" id="PS00893">
    <property type="entry name" value="NUDIX_BOX"/>
    <property type="match status" value="1"/>
</dbReference>
<dbReference type="PRINTS" id="PR00502">
    <property type="entry name" value="NUDIXFAMILY"/>
</dbReference>
<gene>
    <name evidence="7" type="ORF">GCM10022380_13280</name>
</gene>
<dbReference type="InterPro" id="IPR020084">
    <property type="entry name" value="NUDIX_hydrolase_CS"/>
</dbReference>
<dbReference type="SUPFAM" id="SSF55811">
    <property type="entry name" value="Nudix"/>
    <property type="match status" value="1"/>
</dbReference>
<name>A0ABP7HQX1_9PSEU</name>
<evidence type="ECO:0000256" key="2">
    <source>
        <dbReference type="ARBA" id="ARBA00005582"/>
    </source>
</evidence>